<sequence length="69" mass="7521">MCISQCVGGGEKFVFFGSRLNTPTAIGTSQSPYSAKYSVCTLLEKLHIMIELRQESGSSNIVAFLSRMV</sequence>
<organism evidence="1 2">
    <name type="scientific">Ustilago hordei</name>
    <name type="common">Barley covered smut fungus</name>
    <dbReference type="NCBI Taxonomy" id="120017"/>
    <lineage>
        <taxon>Eukaryota</taxon>
        <taxon>Fungi</taxon>
        <taxon>Dikarya</taxon>
        <taxon>Basidiomycota</taxon>
        <taxon>Ustilaginomycotina</taxon>
        <taxon>Ustilaginomycetes</taxon>
        <taxon>Ustilaginales</taxon>
        <taxon>Ustilaginaceae</taxon>
        <taxon>Ustilago</taxon>
    </lineage>
</organism>
<dbReference type="Proteomes" id="UP000006174">
    <property type="component" value="Unassembled WGS sequence"/>
</dbReference>
<name>I2FTK9_USTHO</name>
<evidence type="ECO:0000313" key="2">
    <source>
        <dbReference type="Proteomes" id="UP000006174"/>
    </source>
</evidence>
<evidence type="ECO:0000313" key="1">
    <source>
        <dbReference type="EMBL" id="CCF50252.1"/>
    </source>
</evidence>
<proteinExistence type="predicted"/>
<dbReference type="HOGENOM" id="CLU_2777787_0_0_1"/>
<keyword evidence="2" id="KW-1185">Reference proteome</keyword>
<comment type="caution">
    <text evidence="1">The sequence shown here is derived from an EMBL/GenBank/DDBJ whole genome shotgun (WGS) entry which is preliminary data.</text>
</comment>
<dbReference type="AlphaFoldDB" id="I2FTK9"/>
<dbReference type="EMBL" id="CAGI01000153">
    <property type="protein sequence ID" value="CCF50252.1"/>
    <property type="molecule type" value="Genomic_DNA"/>
</dbReference>
<reference evidence="1 2" key="1">
    <citation type="journal article" date="2012" name="Plant Cell">
        <title>Genome comparison of barley and maize smut fungi reveals targeted loss of RNA silencing components and species-specific presence of transposable elements.</title>
        <authorList>
            <person name="Laurie J.D."/>
            <person name="Ali S."/>
            <person name="Linning R."/>
            <person name="Mannhaupt G."/>
            <person name="Wong P."/>
            <person name="Gueldener U."/>
            <person name="Muensterkoetter M."/>
            <person name="Moore R."/>
            <person name="Kahmann R."/>
            <person name="Bakkeren G."/>
            <person name="Schirawski J."/>
        </authorList>
    </citation>
    <scope>NUCLEOTIDE SEQUENCE [LARGE SCALE GENOMIC DNA]</scope>
    <source>
        <strain evidence="2">Uh4875-4</strain>
    </source>
</reference>
<accession>I2FTK9</accession>
<protein>
    <submittedName>
        <fullName evidence="1">Uncharacterized protein</fullName>
    </submittedName>
</protein>
<gene>
    <name evidence="1" type="ORF">UHOR_07829</name>
</gene>